<dbReference type="Proteomes" id="UP001055460">
    <property type="component" value="Chromosome"/>
</dbReference>
<accession>A0A9Q8YA87</accession>
<evidence type="ECO:0000259" key="5">
    <source>
        <dbReference type="PROSITE" id="PS51000"/>
    </source>
</evidence>
<dbReference type="RefSeq" id="WP_090294720.1">
    <property type="nucleotide sequence ID" value="NZ_CAXURO020000001.1"/>
</dbReference>
<evidence type="ECO:0000313" key="7">
    <source>
        <dbReference type="Proteomes" id="UP001055460"/>
    </source>
</evidence>
<dbReference type="SMART" id="SM01134">
    <property type="entry name" value="DeoRC"/>
    <property type="match status" value="1"/>
</dbReference>
<dbReference type="PANTHER" id="PTHR30363:SF4">
    <property type="entry name" value="GLYCEROL-3-PHOSPHATE REGULON REPRESSOR"/>
    <property type="match status" value="1"/>
</dbReference>
<evidence type="ECO:0000256" key="4">
    <source>
        <dbReference type="ARBA" id="ARBA00023163"/>
    </source>
</evidence>
<dbReference type="PRINTS" id="PR00037">
    <property type="entry name" value="HTHLACR"/>
</dbReference>
<dbReference type="EMBL" id="CP098807">
    <property type="protein sequence ID" value="USJ23989.1"/>
    <property type="molecule type" value="Genomic_DNA"/>
</dbReference>
<dbReference type="InterPro" id="IPR050313">
    <property type="entry name" value="Carb_Metab_HTH_regulators"/>
</dbReference>
<dbReference type="Pfam" id="PF08220">
    <property type="entry name" value="HTH_DeoR"/>
    <property type="match status" value="1"/>
</dbReference>
<keyword evidence="2" id="KW-0805">Transcription regulation</keyword>
<proteinExistence type="predicted"/>
<dbReference type="InterPro" id="IPR036390">
    <property type="entry name" value="WH_DNA-bd_sf"/>
</dbReference>
<gene>
    <name evidence="6" type="ORF">NE863_03085</name>
</gene>
<dbReference type="GO" id="GO:0003700">
    <property type="term" value="F:DNA-binding transcription factor activity"/>
    <property type="evidence" value="ECO:0007669"/>
    <property type="project" value="InterPro"/>
</dbReference>
<keyword evidence="1" id="KW-0678">Repressor</keyword>
<dbReference type="PANTHER" id="PTHR30363">
    <property type="entry name" value="HTH-TYPE TRANSCRIPTIONAL REGULATOR SRLR-RELATED"/>
    <property type="match status" value="1"/>
</dbReference>
<name>A0A9Q8YA87_ENSAD</name>
<feature type="domain" description="HTH deoR-type" evidence="5">
    <location>
        <begin position="3"/>
        <end position="58"/>
    </location>
</feature>
<dbReference type="AlphaFoldDB" id="A0A9Q8YA87"/>
<evidence type="ECO:0000313" key="6">
    <source>
        <dbReference type="EMBL" id="USJ23989.1"/>
    </source>
</evidence>
<dbReference type="PROSITE" id="PS51000">
    <property type="entry name" value="HTH_DEOR_2"/>
    <property type="match status" value="1"/>
</dbReference>
<evidence type="ECO:0000256" key="1">
    <source>
        <dbReference type="ARBA" id="ARBA00022491"/>
    </source>
</evidence>
<dbReference type="SUPFAM" id="SSF46785">
    <property type="entry name" value="Winged helix' DNA-binding domain"/>
    <property type="match status" value="1"/>
</dbReference>
<dbReference type="SUPFAM" id="SSF100950">
    <property type="entry name" value="NagB/RpiA/CoA transferase-like"/>
    <property type="match status" value="1"/>
</dbReference>
<organism evidence="6 7">
    <name type="scientific">Ensifer adhaerens</name>
    <name type="common">Sinorhizobium morelense</name>
    <dbReference type="NCBI Taxonomy" id="106592"/>
    <lineage>
        <taxon>Bacteria</taxon>
        <taxon>Pseudomonadati</taxon>
        <taxon>Pseudomonadota</taxon>
        <taxon>Alphaproteobacteria</taxon>
        <taxon>Hyphomicrobiales</taxon>
        <taxon>Rhizobiaceae</taxon>
        <taxon>Sinorhizobium/Ensifer group</taxon>
        <taxon>Ensifer</taxon>
    </lineage>
</organism>
<dbReference type="InterPro" id="IPR018356">
    <property type="entry name" value="Tscrpt_reg_HTH_DeoR_CS"/>
</dbReference>
<keyword evidence="3 6" id="KW-0238">DNA-binding</keyword>
<evidence type="ECO:0000256" key="2">
    <source>
        <dbReference type="ARBA" id="ARBA00023015"/>
    </source>
</evidence>
<dbReference type="OrthoDB" id="9814815at2"/>
<dbReference type="InterPro" id="IPR037171">
    <property type="entry name" value="NagB/RpiA_transferase-like"/>
</dbReference>
<reference evidence="6" key="1">
    <citation type="submission" date="2022-06" db="EMBL/GenBank/DDBJ databases">
        <title>Physiological and biochemical characterization and genomic elucidation of a strain of the genus Ensifer adhaerens M8 that combines arsenic oxidation and chromium reduction.</title>
        <authorList>
            <person name="Li X."/>
            <person name="Yu c."/>
        </authorList>
    </citation>
    <scope>NUCLEOTIDE SEQUENCE</scope>
    <source>
        <strain evidence="6">M8</strain>
    </source>
</reference>
<dbReference type="Pfam" id="PF00455">
    <property type="entry name" value="DeoRC"/>
    <property type="match status" value="1"/>
</dbReference>
<dbReference type="Gene3D" id="3.40.50.1360">
    <property type="match status" value="1"/>
</dbReference>
<dbReference type="SMART" id="SM00420">
    <property type="entry name" value="HTH_DEOR"/>
    <property type="match status" value="1"/>
</dbReference>
<dbReference type="InterPro" id="IPR014036">
    <property type="entry name" value="DeoR-like_C"/>
</dbReference>
<dbReference type="InterPro" id="IPR001034">
    <property type="entry name" value="DeoR_HTH"/>
</dbReference>
<sequence length="250" mass="26592">MLTIQRRALISARLARDGEVVAKRMADELNLSEDTIRRDLREMAAEGLLKRVHGGALPLVPPLPNFAARQEIAGDVKRRLGQKAAAMIEAGQTIFLDGGTSNAEIARALPRDMRLTVVTHSPTIAAELERHEAEVILIGGRLYKHSMVATGAAALAAIAGIRADLFFLGVTAIHPAHGVSTGDFEEAAVKRAILGQAAETYVLATVEKFDAVSPHHVAAIPELSGFIVPNEISDDMLAPYDGTDIAIIGA</sequence>
<protein>
    <submittedName>
        <fullName evidence="6">DeoR/GlpR family DNA-binding transcription regulator</fullName>
    </submittedName>
</protein>
<dbReference type="PROSITE" id="PS00894">
    <property type="entry name" value="HTH_DEOR_1"/>
    <property type="match status" value="1"/>
</dbReference>
<dbReference type="GO" id="GO:0003677">
    <property type="term" value="F:DNA binding"/>
    <property type="evidence" value="ECO:0007669"/>
    <property type="project" value="UniProtKB-KW"/>
</dbReference>
<keyword evidence="4" id="KW-0804">Transcription</keyword>
<evidence type="ECO:0000256" key="3">
    <source>
        <dbReference type="ARBA" id="ARBA00023125"/>
    </source>
</evidence>